<dbReference type="Gene3D" id="3.30.40.10">
    <property type="entry name" value="Zinc/RING finger domain, C3HC4 (zinc finger)"/>
    <property type="match status" value="1"/>
</dbReference>
<evidence type="ECO:0000256" key="6">
    <source>
        <dbReference type="ARBA" id="ARBA00023274"/>
    </source>
</evidence>
<dbReference type="SMART" id="SM01380">
    <property type="entry name" value="Ribosomal_L31e"/>
    <property type="match status" value="1"/>
</dbReference>
<feature type="compositionally biased region" description="Low complexity" evidence="8">
    <location>
        <begin position="142"/>
        <end position="164"/>
    </location>
</feature>
<feature type="region of interest" description="Disordered" evidence="8">
    <location>
        <begin position="566"/>
        <end position="588"/>
    </location>
</feature>
<gene>
    <name evidence="12" type="ORF">P154DRAFT_441029</name>
</gene>
<dbReference type="GO" id="GO:0005634">
    <property type="term" value="C:nucleus"/>
    <property type="evidence" value="ECO:0007669"/>
    <property type="project" value="TreeGrafter"/>
</dbReference>
<dbReference type="CDD" id="cd16464">
    <property type="entry name" value="RING-H2_Pirh2-like"/>
    <property type="match status" value="1"/>
</dbReference>
<feature type="compositionally biased region" description="Low complexity" evidence="8">
    <location>
        <begin position="40"/>
        <end position="49"/>
    </location>
</feature>
<name>A0A6A5WIP8_9PLEO</name>
<dbReference type="GO" id="GO:0006511">
    <property type="term" value="P:ubiquitin-dependent protein catabolic process"/>
    <property type="evidence" value="ECO:0007669"/>
    <property type="project" value="TreeGrafter"/>
</dbReference>
<dbReference type="PANTHER" id="PTHR21319:SF0">
    <property type="entry name" value="AND RING FINGER DOMAIN PROTEIN, PUTATIVE (AFU_ORTHOLOGUE AFUA_1G08900)-RELATED"/>
    <property type="match status" value="1"/>
</dbReference>
<dbReference type="SMART" id="SM00184">
    <property type="entry name" value="RING"/>
    <property type="match status" value="1"/>
</dbReference>
<dbReference type="GO" id="GO:0006412">
    <property type="term" value="P:translation"/>
    <property type="evidence" value="ECO:0007669"/>
    <property type="project" value="InterPro"/>
</dbReference>
<dbReference type="InterPro" id="IPR023621">
    <property type="entry name" value="Ribosomal_eL31_dom_sf"/>
</dbReference>
<dbReference type="Pfam" id="PF14599">
    <property type="entry name" value="zinc_ribbon_6"/>
    <property type="match status" value="1"/>
</dbReference>
<dbReference type="Gene3D" id="3.10.440.10">
    <property type="match status" value="1"/>
</dbReference>
<dbReference type="GO" id="GO:0061630">
    <property type="term" value="F:ubiquitin protein ligase activity"/>
    <property type="evidence" value="ECO:0007669"/>
    <property type="project" value="TreeGrafter"/>
</dbReference>
<feature type="compositionally biased region" description="Low complexity" evidence="8">
    <location>
        <begin position="100"/>
        <end position="119"/>
    </location>
</feature>
<dbReference type="InterPro" id="IPR017921">
    <property type="entry name" value="Znf_CTCHY"/>
</dbReference>
<feature type="region of interest" description="Disordered" evidence="8">
    <location>
        <begin position="248"/>
        <end position="291"/>
    </location>
</feature>
<evidence type="ECO:0000313" key="12">
    <source>
        <dbReference type="EMBL" id="KAF1997546.1"/>
    </source>
</evidence>
<evidence type="ECO:0000256" key="3">
    <source>
        <dbReference type="ARBA" id="ARBA00022771"/>
    </source>
</evidence>
<keyword evidence="13" id="KW-1185">Reference proteome</keyword>
<dbReference type="GO" id="GO:1990904">
    <property type="term" value="C:ribonucleoprotein complex"/>
    <property type="evidence" value="ECO:0007669"/>
    <property type="project" value="UniProtKB-KW"/>
</dbReference>
<dbReference type="InterPro" id="IPR037274">
    <property type="entry name" value="Znf_CHY_sf"/>
</dbReference>
<dbReference type="SUPFAM" id="SSF57850">
    <property type="entry name" value="RING/U-box"/>
    <property type="match status" value="1"/>
</dbReference>
<dbReference type="Proteomes" id="UP000799779">
    <property type="component" value="Unassembled WGS sequence"/>
</dbReference>
<feature type="domain" description="CHY-type" evidence="10">
    <location>
        <begin position="300"/>
        <end position="367"/>
    </location>
</feature>
<evidence type="ECO:0000256" key="1">
    <source>
        <dbReference type="ARBA" id="ARBA00010808"/>
    </source>
</evidence>
<evidence type="ECO:0000256" key="7">
    <source>
        <dbReference type="PROSITE-ProRule" id="PRU00601"/>
    </source>
</evidence>
<evidence type="ECO:0000256" key="2">
    <source>
        <dbReference type="ARBA" id="ARBA00022723"/>
    </source>
</evidence>
<keyword evidence="5" id="KW-0689">Ribosomal protein</keyword>
<dbReference type="SUPFAM" id="SSF161219">
    <property type="entry name" value="CHY zinc finger-like"/>
    <property type="match status" value="1"/>
</dbReference>
<dbReference type="InterPro" id="IPR037275">
    <property type="entry name" value="Znf_CTCHY_sf"/>
</dbReference>
<dbReference type="SUPFAM" id="SSF161245">
    <property type="entry name" value="Zinc hairpin stack"/>
    <property type="match status" value="1"/>
</dbReference>
<dbReference type="AlphaFoldDB" id="A0A6A5WIP8"/>
<dbReference type="InterPro" id="IPR013083">
    <property type="entry name" value="Znf_RING/FYVE/PHD"/>
</dbReference>
<comment type="similarity">
    <text evidence="1">Belongs to the eukaryotic ribosomal protein eL31 family.</text>
</comment>
<dbReference type="InterPro" id="IPR039512">
    <property type="entry name" value="RCHY1_zinc-ribbon"/>
</dbReference>
<feature type="compositionally biased region" description="Acidic residues" evidence="8">
    <location>
        <begin position="781"/>
        <end position="819"/>
    </location>
</feature>
<dbReference type="PROSITE" id="PS51266">
    <property type="entry name" value="ZF_CHY"/>
    <property type="match status" value="1"/>
</dbReference>
<dbReference type="OrthoDB" id="411372at2759"/>
<evidence type="ECO:0000259" key="9">
    <source>
        <dbReference type="PROSITE" id="PS50089"/>
    </source>
</evidence>
<dbReference type="InterPro" id="IPR001841">
    <property type="entry name" value="Znf_RING"/>
</dbReference>
<dbReference type="InterPro" id="IPR000054">
    <property type="entry name" value="Ribosomal_eL31"/>
</dbReference>
<sequence length="918" mass="101224">MSNLINSFIIDPVVRQARRFSGAVPPSSPSSPEQQRLSHAKPASPPAHAVSGAGGPPPHSDDEAGEGLAQVHVLDHRHRSDPLPIRPSPSAVVDDENDGSPHGSSLSLSPSRPASPSEPVRIPAAAGMSSNPPRAVESQLRDSPPSSTPADPSSTGDSDSAPAAQHVAAMAESLPADDGMRHLRARIHEIRELQVGDVDKARLMHSLMTERYNYLRPTSPNSFVSHDRPFTPTSAPSVFSDVQVSSPYSAASDVDPENPFNLRPGDTEPTYRLPGAATTAGNGDGDGDENAEEEDFDIAEDGSTLGCKHYKRNVKVQCHQCRRWYTCRHCHDAEETHSLIRNRTINMLCMVCGTPQKAGEYCTQCGTQAACYYCETCKLWDNNSTKKIYHCVDCGICRRGEGLGKDFSHCKRCNVCISIAHADNHRCLERATDCDCPICGEYLFNSSSAVVSLPCGHYLHKGCYNLYMETAYKCPMCKKSAVNMELQWRKLTQAIEVQPMPEQFSDTVAIIQCNDCSAKSSVKYHWLGNKCSSCDSYNTNELRILNGPESEQNAHALLQAADAHLRVHQDSGARSPASVSSPSSIPLPSPRYYFQPDEPQETWLSGQLPSLPFQMPQFPGMPQMPQMPQFPGMLQMPQFPGMPGIQIPQFPGMPQFPPFPQMPQMPEAASELLERLSKTFSPFTNYLNPTGEIPSENVPIIDLSDERTETETRATDGSTVREPSLPQYVVERFSRSFMPLRNYLNTPTERIPRLDLSEDADGDGLRFWGDDGGRVDRLLSGDDEDEDGDDEDSESEESAGEEEDDEDEEGEGDEHESELDLPWHPVHGVSFKKRAPRAIKEIKAFATKAMGTSDVRLDPQLNKKVWEAGIKGVPFRLRVRISRKRNDEEGAKEKLYSYVQAVNVKDPKGLSTTVVEDA</sequence>
<dbReference type="FunFam" id="3.10.440.10:FF:000001">
    <property type="entry name" value="60S ribosomal protein L31"/>
    <property type="match status" value="1"/>
</dbReference>
<keyword evidence="4" id="KW-0862">Zinc</keyword>
<dbReference type="PROSITE" id="PS51270">
    <property type="entry name" value="ZF_CTCHY"/>
    <property type="match status" value="1"/>
</dbReference>
<evidence type="ECO:0008006" key="14">
    <source>
        <dbReference type="Google" id="ProtNLM"/>
    </source>
</evidence>
<dbReference type="GO" id="GO:0016567">
    <property type="term" value="P:protein ubiquitination"/>
    <property type="evidence" value="ECO:0007669"/>
    <property type="project" value="TreeGrafter"/>
</dbReference>
<feature type="region of interest" description="Disordered" evidence="8">
    <location>
        <begin position="754"/>
        <end position="826"/>
    </location>
</feature>
<organism evidence="12 13">
    <name type="scientific">Amniculicola lignicola CBS 123094</name>
    <dbReference type="NCBI Taxonomy" id="1392246"/>
    <lineage>
        <taxon>Eukaryota</taxon>
        <taxon>Fungi</taxon>
        <taxon>Dikarya</taxon>
        <taxon>Ascomycota</taxon>
        <taxon>Pezizomycotina</taxon>
        <taxon>Dothideomycetes</taxon>
        <taxon>Pleosporomycetidae</taxon>
        <taxon>Pleosporales</taxon>
        <taxon>Amniculicolaceae</taxon>
        <taxon>Amniculicola</taxon>
    </lineage>
</organism>
<feature type="compositionally biased region" description="Low complexity" evidence="8">
    <location>
        <begin position="575"/>
        <end position="586"/>
    </location>
</feature>
<reference evidence="12" key="1">
    <citation type="journal article" date="2020" name="Stud. Mycol.">
        <title>101 Dothideomycetes genomes: a test case for predicting lifestyles and emergence of pathogens.</title>
        <authorList>
            <person name="Haridas S."/>
            <person name="Albert R."/>
            <person name="Binder M."/>
            <person name="Bloem J."/>
            <person name="Labutti K."/>
            <person name="Salamov A."/>
            <person name="Andreopoulos B."/>
            <person name="Baker S."/>
            <person name="Barry K."/>
            <person name="Bills G."/>
            <person name="Bluhm B."/>
            <person name="Cannon C."/>
            <person name="Castanera R."/>
            <person name="Culley D."/>
            <person name="Daum C."/>
            <person name="Ezra D."/>
            <person name="Gonzalez J."/>
            <person name="Henrissat B."/>
            <person name="Kuo A."/>
            <person name="Liang C."/>
            <person name="Lipzen A."/>
            <person name="Lutzoni F."/>
            <person name="Magnuson J."/>
            <person name="Mondo S."/>
            <person name="Nolan M."/>
            <person name="Ohm R."/>
            <person name="Pangilinan J."/>
            <person name="Park H.-J."/>
            <person name="Ramirez L."/>
            <person name="Alfaro M."/>
            <person name="Sun H."/>
            <person name="Tritt A."/>
            <person name="Yoshinaga Y."/>
            <person name="Zwiers L.-H."/>
            <person name="Turgeon B."/>
            <person name="Goodwin S."/>
            <person name="Spatafora J."/>
            <person name="Crous P."/>
            <person name="Grigoriev I."/>
        </authorList>
    </citation>
    <scope>NUCLEOTIDE SEQUENCE</scope>
    <source>
        <strain evidence="12">CBS 123094</strain>
    </source>
</reference>
<feature type="compositionally biased region" description="Basic and acidic residues" evidence="8">
    <location>
        <begin position="768"/>
        <end position="780"/>
    </location>
</feature>
<accession>A0A6A5WIP8</accession>
<dbReference type="Pfam" id="PF05495">
    <property type="entry name" value="zf-CHY"/>
    <property type="match status" value="1"/>
</dbReference>
<evidence type="ECO:0000256" key="5">
    <source>
        <dbReference type="ARBA" id="ARBA00022980"/>
    </source>
</evidence>
<dbReference type="PANTHER" id="PTHR21319">
    <property type="entry name" value="RING FINGER AND CHY ZINC FINGER DOMAIN-CONTAINING PROTEIN 1"/>
    <property type="match status" value="1"/>
</dbReference>
<protein>
    <recommendedName>
        <fullName evidence="14">Zf-CHY-domain-containing protein</fullName>
    </recommendedName>
</protein>
<evidence type="ECO:0000313" key="13">
    <source>
        <dbReference type="Proteomes" id="UP000799779"/>
    </source>
</evidence>
<dbReference type="SUPFAM" id="SSF54575">
    <property type="entry name" value="Ribosomal protein L31e"/>
    <property type="match status" value="1"/>
</dbReference>
<evidence type="ECO:0000259" key="11">
    <source>
        <dbReference type="PROSITE" id="PS51270"/>
    </source>
</evidence>
<keyword evidence="2" id="KW-0479">Metal-binding</keyword>
<proteinExistence type="inferred from homology"/>
<dbReference type="Pfam" id="PF01198">
    <property type="entry name" value="Ribosomal_L31e"/>
    <property type="match status" value="1"/>
</dbReference>
<keyword evidence="3 7" id="KW-0863">Zinc-finger</keyword>
<dbReference type="GO" id="GO:0008270">
    <property type="term" value="F:zinc ion binding"/>
    <property type="evidence" value="ECO:0007669"/>
    <property type="project" value="UniProtKB-KW"/>
</dbReference>
<dbReference type="GO" id="GO:0005840">
    <property type="term" value="C:ribosome"/>
    <property type="evidence" value="ECO:0007669"/>
    <property type="project" value="UniProtKB-KW"/>
</dbReference>
<dbReference type="Pfam" id="PF13639">
    <property type="entry name" value="zf-RING_2"/>
    <property type="match status" value="1"/>
</dbReference>
<dbReference type="PROSITE" id="PS50089">
    <property type="entry name" value="ZF_RING_2"/>
    <property type="match status" value="1"/>
</dbReference>
<dbReference type="EMBL" id="ML977612">
    <property type="protein sequence ID" value="KAF1997546.1"/>
    <property type="molecule type" value="Genomic_DNA"/>
</dbReference>
<dbReference type="GO" id="GO:0003735">
    <property type="term" value="F:structural constituent of ribosome"/>
    <property type="evidence" value="ECO:0007669"/>
    <property type="project" value="InterPro"/>
</dbReference>
<dbReference type="CDD" id="cd00463">
    <property type="entry name" value="Ribosomal_L31e"/>
    <property type="match status" value="1"/>
</dbReference>
<dbReference type="InterPro" id="IPR008913">
    <property type="entry name" value="Znf_CHY"/>
</dbReference>
<evidence type="ECO:0000256" key="8">
    <source>
        <dbReference type="SAM" id="MobiDB-lite"/>
    </source>
</evidence>
<feature type="region of interest" description="Disordered" evidence="8">
    <location>
        <begin position="20"/>
        <end position="167"/>
    </location>
</feature>
<dbReference type="Gene3D" id="2.20.28.10">
    <property type="match status" value="1"/>
</dbReference>
<keyword evidence="6" id="KW-0687">Ribonucleoprotein</keyword>
<feature type="domain" description="CTCHY-type" evidence="11">
    <location>
        <begin position="369"/>
        <end position="435"/>
    </location>
</feature>
<evidence type="ECO:0000259" key="10">
    <source>
        <dbReference type="PROSITE" id="PS51266"/>
    </source>
</evidence>
<feature type="domain" description="RING-type" evidence="9">
    <location>
        <begin position="436"/>
        <end position="478"/>
    </location>
</feature>
<evidence type="ECO:0000256" key="4">
    <source>
        <dbReference type="ARBA" id="ARBA00022833"/>
    </source>
</evidence>